<keyword evidence="7 11" id="KW-0472">Membrane</keyword>
<evidence type="ECO:0008006" key="16">
    <source>
        <dbReference type="Google" id="ProtNLM"/>
    </source>
</evidence>
<feature type="domain" description="Ig-like" evidence="12">
    <location>
        <begin position="184"/>
        <end position="337"/>
    </location>
</feature>
<evidence type="ECO:0000256" key="8">
    <source>
        <dbReference type="ARBA" id="ARBA00023157"/>
    </source>
</evidence>
<feature type="domain" description="Fibronectin type-III" evidence="13">
    <location>
        <begin position="351"/>
        <end position="444"/>
    </location>
</feature>
<feature type="domain" description="Fibronectin type-III" evidence="13">
    <location>
        <begin position="106"/>
        <end position="199"/>
    </location>
</feature>
<dbReference type="GO" id="GO:0009653">
    <property type="term" value="P:anatomical structure morphogenesis"/>
    <property type="evidence" value="ECO:0007669"/>
    <property type="project" value="UniProtKB-ARBA"/>
</dbReference>
<keyword evidence="6 11" id="KW-1133">Transmembrane helix</keyword>
<evidence type="ECO:0000256" key="9">
    <source>
        <dbReference type="ARBA" id="ARBA00023319"/>
    </source>
</evidence>
<feature type="transmembrane region" description="Helical" evidence="11">
    <location>
        <begin position="567"/>
        <end position="589"/>
    </location>
</feature>
<dbReference type="InterPro" id="IPR007110">
    <property type="entry name" value="Ig-like_dom"/>
</dbReference>
<dbReference type="PANTHER" id="PTHR46957:SF3">
    <property type="entry name" value="CYTOKINE RECEPTOR"/>
    <property type="match status" value="1"/>
</dbReference>
<dbReference type="PANTHER" id="PTHR46957">
    <property type="entry name" value="CYTOKINE RECEPTOR"/>
    <property type="match status" value="1"/>
</dbReference>
<evidence type="ECO:0000313" key="15">
    <source>
        <dbReference type="Proteomes" id="UP000014500"/>
    </source>
</evidence>
<feature type="compositionally biased region" description="Low complexity" evidence="10">
    <location>
        <begin position="805"/>
        <end position="822"/>
    </location>
</feature>
<name>T1J197_STRMM</name>
<evidence type="ECO:0000256" key="1">
    <source>
        <dbReference type="ARBA" id="ARBA00004167"/>
    </source>
</evidence>
<comment type="subcellular location">
    <subcellularLocation>
        <location evidence="1">Membrane</location>
        <topology evidence="1">Single-pass membrane protein</topology>
    </subcellularLocation>
</comment>
<evidence type="ECO:0000259" key="12">
    <source>
        <dbReference type="PROSITE" id="PS50835"/>
    </source>
</evidence>
<dbReference type="PhylomeDB" id="T1J197"/>
<feature type="region of interest" description="Disordered" evidence="10">
    <location>
        <begin position="600"/>
        <end position="632"/>
    </location>
</feature>
<dbReference type="PROSITE" id="PS50835">
    <property type="entry name" value="IG_LIKE"/>
    <property type="match status" value="1"/>
</dbReference>
<protein>
    <recommendedName>
        <fullName evidence="16">Down syndrome cell adhesion molecule</fullName>
    </recommendedName>
</protein>
<evidence type="ECO:0000256" key="2">
    <source>
        <dbReference type="ARBA" id="ARBA00022692"/>
    </source>
</evidence>
<dbReference type="eggNOG" id="KOG3510">
    <property type="taxonomic scope" value="Eukaryota"/>
</dbReference>
<dbReference type="GO" id="GO:0030154">
    <property type="term" value="P:cell differentiation"/>
    <property type="evidence" value="ECO:0007669"/>
    <property type="project" value="UniProtKB-ARBA"/>
</dbReference>
<dbReference type="InterPro" id="IPR013098">
    <property type="entry name" value="Ig_I-set"/>
</dbReference>
<evidence type="ECO:0000256" key="5">
    <source>
        <dbReference type="ARBA" id="ARBA00022889"/>
    </source>
</evidence>
<keyword evidence="2 11" id="KW-0812">Transmembrane</keyword>
<keyword evidence="15" id="KW-1185">Reference proteome</keyword>
<evidence type="ECO:0000256" key="7">
    <source>
        <dbReference type="ARBA" id="ARBA00023136"/>
    </source>
</evidence>
<keyword evidence="5" id="KW-0130">Cell adhesion</keyword>
<dbReference type="SUPFAM" id="SSF48726">
    <property type="entry name" value="Immunoglobulin"/>
    <property type="match status" value="1"/>
</dbReference>
<dbReference type="FunFam" id="2.60.40.10:FF:000028">
    <property type="entry name" value="Neuronal cell adhesion molecule"/>
    <property type="match status" value="1"/>
</dbReference>
<dbReference type="Gene3D" id="2.60.40.10">
    <property type="entry name" value="Immunoglobulins"/>
    <property type="match status" value="6"/>
</dbReference>
<keyword evidence="9" id="KW-0393">Immunoglobulin domain</keyword>
<dbReference type="CDD" id="cd00063">
    <property type="entry name" value="FN3"/>
    <property type="match status" value="5"/>
</dbReference>
<dbReference type="EnsemblMetazoa" id="SMAR007314-RA">
    <property type="protein sequence ID" value="SMAR007314-PA"/>
    <property type="gene ID" value="SMAR007314"/>
</dbReference>
<dbReference type="SMART" id="SM00060">
    <property type="entry name" value="FN3"/>
    <property type="match status" value="5"/>
</dbReference>
<feature type="domain" description="Fibronectin type-III" evidence="13">
    <location>
        <begin position="4"/>
        <end position="101"/>
    </location>
</feature>
<keyword evidence="4" id="KW-0677">Repeat</keyword>
<organism evidence="14 15">
    <name type="scientific">Strigamia maritima</name>
    <name type="common">European centipede</name>
    <name type="synonym">Geophilus maritimus</name>
    <dbReference type="NCBI Taxonomy" id="126957"/>
    <lineage>
        <taxon>Eukaryota</taxon>
        <taxon>Metazoa</taxon>
        <taxon>Ecdysozoa</taxon>
        <taxon>Arthropoda</taxon>
        <taxon>Myriapoda</taxon>
        <taxon>Chilopoda</taxon>
        <taxon>Pleurostigmophora</taxon>
        <taxon>Geophilomorpha</taxon>
        <taxon>Linotaeniidae</taxon>
        <taxon>Strigamia</taxon>
    </lineage>
</organism>
<evidence type="ECO:0000313" key="14">
    <source>
        <dbReference type="EnsemblMetazoa" id="SMAR007314-PA"/>
    </source>
</evidence>
<dbReference type="Pfam" id="PF07679">
    <property type="entry name" value="I-set"/>
    <property type="match status" value="1"/>
</dbReference>
<evidence type="ECO:0000256" key="3">
    <source>
        <dbReference type="ARBA" id="ARBA00022729"/>
    </source>
</evidence>
<dbReference type="STRING" id="126957.T1J197"/>
<dbReference type="FunFam" id="2.60.40.10:FF:000093">
    <property type="entry name" value="Down syndrome cell adhesion molecule, isoform B"/>
    <property type="match status" value="1"/>
</dbReference>
<keyword evidence="8" id="KW-1015">Disulfide bond</keyword>
<dbReference type="GO" id="GO:0016020">
    <property type="term" value="C:membrane"/>
    <property type="evidence" value="ECO:0007669"/>
    <property type="project" value="UniProtKB-SubCell"/>
</dbReference>
<dbReference type="Proteomes" id="UP000014500">
    <property type="component" value="Unassembled WGS sequence"/>
</dbReference>
<reference evidence="14" key="2">
    <citation type="submission" date="2015-02" db="UniProtKB">
        <authorList>
            <consortium name="EnsemblMetazoa"/>
        </authorList>
    </citation>
    <scope>IDENTIFICATION</scope>
</reference>
<dbReference type="OMA" id="THEVIVQ"/>
<dbReference type="Pfam" id="PF25059">
    <property type="entry name" value="FN3_DSCAM-DSCAML_C"/>
    <property type="match status" value="1"/>
</dbReference>
<reference evidence="15" key="1">
    <citation type="submission" date="2011-05" db="EMBL/GenBank/DDBJ databases">
        <authorList>
            <person name="Richards S.R."/>
            <person name="Qu J."/>
            <person name="Jiang H."/>
            <person name="Jhangiani S.N."/>
            <person name="Agravi P."/>
            <person name="Goodspeed R."/>
            <person name="Gross S."/>
            <person name="Mandapat C."/>
            <person name="Jackson L."/>
            <person name="Mathew T."/>
            <person name="Pu L."/>
            <person name="Thornton R."/>
            <person name="Saada N."/>
            <person name="Wilczek-Boney K.B."/>
            <person name="Lee S."/>
            <person name="Kovar C."/>
            <person name="Wu Y."/>
            <person name="Scherer S.E."/>
            <person name="Worley K.C."/>
            <person name="Muzny D.M."/>
            <person name="Gibbs R."/>
        </authorList>
    </citation>
    <scope>NUCLEOTIDE SEQUENCE</scope>
    <source>
        <strain evidence="15">Brora</strain>
    </source>
</reference>
<evidence type="ECO:0000256" key="4">
    <source>
        <dbReference type="ARBA" id="ARBA00022737"/>
    </source>
</evidence>
<evidence type="ECO:0000259" key="13">
    <source>
        <dbReference type="PROSITE" id="PS50853"/>
    </source>
</evidence>
<evidence type="ECO:0000256" key="10">
    <source>
        <dbReference type="SAM" id="MobiDB-lite"/>
    </source>
</evidence>
<proteinExistence type="predicted"/>
<dbReference type="HOGENOM" id="CLU_332518_0_0_1"/>
<feature type="domain" description="Fibronectin type-III" evidence="13">
    <location>
        <begin position="203"/>
        <end position="300"/>
    </location>
</feature>
<dbReference type="GO" id="GO:0007155">
    <property type="term" value="P:cell adhesion"/>
    <property type="evidence" value="ECO:0007669"/>
    <property type="project" value="UniProtKB-KW"/>
</dbReference>
<dbReference type="SUPFAM" id="SSF49265">
    <property type="entry name" value="Fibronectin type III"/>
    <property type="match status" value="3"/>
</dbReference>
<dbReference type="InterPro" id="IPR036179">
    <property type="entry name" value="Ig-like_dom_sf"/>
</dbReference>
<dbReference type="EMBL" id="JH431781">
    <property type="status" value="NOT_ANNOTATED_CDS"/>
    <property type="molecule type" value="Genomic_DNA"/>
</dbReference>
<evidence type="ECO:0000256" key="6">
    <source>
        <dbReference type="ARBA" id="ARBA00022989"/>
    </source>
</evidence>
<dbReference type="InterPro" id="IPR056754">
    <property type="entry name" value="DSCAM/DSCAML_C"/>
</dbReference>
<dbReference type="InterPro" id="IPR036116">
    <property type="entry name" value="FN3_sf"/>
</dbReference>
<feature type="compositionally biased region" description="Polar residues" evidence="10">
    <location>
        <begin position="609"/>
        <end position="632"/>
    </location>
</feature>
<dbReference type="PROSITE" id="PS50853">
    <property type="entry name" value="FN3"/>
    <property type="match status" value="4"/>
</dbReference>
<evidence type="ECO:0000256" key="11">
    <source>
        <dbReference type="SAM" id="Phobius"/>
    </source>
</evidence>
<dbReference type="InterPro" id="IPR050713">
    <property type="entry name" value="RTP_Phos/Ushers"/>
</dbReference>
<keyword evidence="3" id="KW-0732">Signal</keyword>
<dbReference type="InterPro" id="IPR013783">
    <property type="entry name" value="Ig-like_fold"/>
</dbReference>
<feature type="region of interest" description="Disordered" evidence="10">
    <location>
        <begin position="801"/>
        <end position="828"/>
    </location>
</feature>
<dbReference type="InterPro" id="IPR003961">
    <property type="entry name" value="FN3_dom"/>
</dbReference>
<sequence>PGGPPLSIELEPVSSQSLRVKWKPPKNDLWFGDLTGYNIGYREVDSEEDYIVKSTDHRPDENVYLISNLKKSFSYGVVISAFNGKGSGPQSAEVVASTLEDVPSQSPHNVKCSTLSSNVILVTWKAPKIESIHGVLQGYKLYYESDSNFKEKSSVTTKATQMELTKLRSFSNYTVSVAAYTRAGDGLFSETIQCQTLESVPGPPAEIKALVMSSDAILVSWLPPRNPNGIITKYSIFMKKNGQQERDAMSYSLPANQLYYEARGLQENIHYEFWVTTATSVGDGAKSPLVSNDKKITQESRFQFASDGSLNMANVRSSDSGNYTCSIHNIYATDELTHEVIVQIDKERTGPPTPPVVKFTPLSTSSILASWYVDDDGSTAIESYTLNYKRAGEDWQDLHFGFNITNYTLPDLQCGTRYQLYMSAYNRLGQSRPSEVTLISTLGKAPIVPPKDSFISVNSTFVSLNLRAWQSVDPEVCKVKHLSVDYRAFNQKEWTLLMQSVKVEQNSFAISDLSSGVTYVLRITAHSDTGLTIADFDVMLSQENDALPDSSLQNYNKHYRFYLDINVIISTVVLFAVVVFLLTIGCYLVHRKRYTGYKQGNPPKHHYVQNESQKQSQFQKTQCNDHQQYSPTTHKELSTTEAALFSSSGATQDDICPYATYQLPGCLMEDSIELRTFNPPSIGSELLQSANVLPINVVYSKVKKHPKSIKVDYDEMQRKEIDYEKELLYCKENPCLTQLYCDVLPHKIYSKSVIATGPSPNHYDGLSLKRYAEKQSCNLQVLEPVYNTRQFNTGVPDLLYHQQDSTSSNESSPPESESGLSSQNNRRSSLPALNKDNLYCASVQCLDYKNRLSFVITPNTN</sequence>
<dbReference type="AlphaFoldDB" id="T1J197"/>
<dbReference type="Pfam" id="PF00041">
    <property type="entry name" value="fn3"/>
    <property type="match status" value="4"/>
</dbReference>
<accession>T1J197</accession>